<evidence type="ECO:0000313" key="1">
    <source>
        <dbReference type="EMBL" id="USW47423.1"/>
    </source>
</evidence>
<proteinExistence type="predicted"/>
<dbReference type="GO" id="GO:0008310">
    <property type="term" value="F:single-stranded DNA 3'-5' DNA exonuclease activity"/>
    <property type="evidence" value="ECO:0007669"/>
    <property type="project" value="TreeGrafter"/>
</dbReference>
<dbReference type="GO" id="GO:0000712">
    <property type="term" value="P:resolution of meiotic recombination intermediates"/>
    <property type="evidence" value="ECO:0007669"/>
    <property type="project" value="TreeGrafter"/>
</dbReference>
<reference evidence="1" key="1">
    <citation type="submission" date="2022-06" db="EMBL/GenBank/DDBJ databases">
        <title>Complete genome sequences of two strains of the flax pathogen Septoria linicola.</title>
        <authorList>
            <person name="Lapalu N."/>
            <person name="Simon A."/>
            <person name="Demenou B."/>
            <person name="Paumier D."/>
            <person name="Guillot M.-P."/>
            <person name="Gout L."/>
            <person name="Valade R."/>
        </authorList>
    </citation>
    <scope>NUCLEOTIDE SEQUENCE</scope>
    <source>
        <strain evidence="1">SE15195</strain>
    </source>
</reference>
<dbReference type="InterPro" id="IPR012340">
    <property type="entry name" value="NA-bd_OB-fold"/>
</dbReference>
<dbReference type="Gene3D" id="2.40.50.140">
    <property type="entry name" value="Nucleic acid-binding proteins"/>
    <property type="match status" value="2"/>
</dbReference>
<dbReference type="EMBL" id="CP099418">
    <property type="protein sequence ID" value="USW47423.1"/>
    <property type="molecule type" value="Genomic_DNA"/>
</dbReference>
<name>A0A9Q9AI97_9PEZI</name>
<dbReference type="AlphaFoldDB" id="A0A9Q9AI97"/>
<organism evidence="1 2">
    <name type="scientific">Septoria linicola</name>
    <dbReference type="NCBI Taxonomy" id="215465"/>
    <lineage>
        <taxon>Eukaryota</taxon>
        <taxon>Fungi</taxon>
        <taxon>Dikarya</taxon>
        <taxon>Ascomycota</taxon>
        <taxon>Pezizomycotina</taxon>
        <taxon>Dothideomycetes</taxon>
        <taxon>Dothideomycetidae</taxon>
        <taxon>Mycosphaerellales</taxon>
        <taxon>Mycosphaerellaceae</taxon>
        <taxon>Septoria</taxon>
    </lineage>
</organism>
<dbReference type="PANTHER" id="PTHR21166:SF2">
    <property type="entry name" value="CELL DIVISION CONTROL PROTEIN 24 OB DOMAIN-CONTAINING PROTEIN-RELATED"/>
    <property type="match status" value="1"/>
</dbReference>
<sequence length="507" mass="55587">MGGQKSTNASIQAYLTPVTSPVKSRAAEASVGDGFSPQELQEALAPQNSSENWHPDFEYADMEISDLVAGPKAVTFMGRVANIFDVANSPRTPRSAKGCVKICVKDGSGAITVRLWYATRLPRIRLGSLVSIWVNHISNGENGTLSSLSAPLFASLFPERDRNCHLMVHVNSDDGKMYRTPLDYSEGMPINRLMTLQAFMDGGYDVVDAKVLVVVKSIGAKKKVTRKDDSVTENINVLVQDDTGEATFGLWGTSACSPVAGLASEESEPRTKVVREGWKPGETVLLVQAPGCKIGRTIYLSLTSATVIDVDPAIPDATWLRRWSLRLRVREAINPAFPSDVFDADLVRRGSVRCLFTIADLDEFARCAPSETFQGYLSLVITEFKLLEYWKRQMLLSGECCNIPIYANSLSGICKGCDAEVSLRINARIIGQVVDETAAISCGKLLLRPEAWHDLLGRGPEDLLRLTYDEVKYLADRVLFTRVTMLFGWTGDETKAGGRICVMGIES</sequence>
<keyword evidence="2" id="KW-1185">Reference proteome</keyword>
<dbReference type="OrthoDB" id="3248508at2759"/>
<protein>
    <submittedName>
        <fullName evidence="1">Nucleic acid-binding protein</fullName>
    </submittedName>
</protein>
<dbReference type="GO" id="GO:0003697">
    <property type="term" value="F:single-stranded DNA binding"/>
    <property type="evidence" value="ECO:0007669"/>
    <property type="project" value="TreeGrafter"/>
</dbReference>
<dbReference type="Proteomes" id="UP001056384">
    <property type="component" value="Chromosome 1"/>
</dbReference>
<evidence type="ECO:0000313" key="2">
    <source>
        <dbReference type="Proteomes" id="UP001056384"/>
    </source>
</evidence>
<accession>A0A9Q9AI97</accession>
<dbReference type="SUPFAM" id="SSF50249">
    <property type="entry name" value="Nucleic acid-binding proteins"/>
    <property type="match status" value="2"/>
</dbReference>
<dbReference type="PANTHER" id="PTHR21166">
    <property type="entry name" value="CELL DIVISION CONTROL PROTEIN 24 OB DOMAIN-CONTAINING PROTEIN-RELATED"/>
    <property type="match status" value="1"/>
</dbReference>
<dbReference type="InterPro" id="IPR052469">
    <property type="entry name" value="MEIOB"/>
</dbReference>
<gene>
    <name evidence="1" type="ORF">Slin15195_G007420</name>
</gene>